<name>A0A0D9WWI2_9ORYZ</name>
<reference evidence="2 3" key="1">
    <citation type="submission" date="2012-08" db="EMBL/GenBank/DDBJ databases">
        <title>Oryza genome evolution.</title>
        <authorList>
            <person name="Wing R.A."/>
        </authorList>
    </citation>
    <scope>NUCLEOTIDE SEQUENCE</scope>
</reference>
<evidence type="ECO:0000313" key="2">
    <source>
        <dbReference type="EnsemblPlants" id="LPERR07G05400.1"/>
    </source>
</evidence>
<feature type="transmembrane region" description="Helical" evidence="1">
    <location>
        <begin position="12"/>
        <end position="30"/>
    </location>
</feature>
<dbReference type="AlphaFoldDB" id="A0A0D9WWI2"/>
<keyword evidence="1" id="KW-0472">Membrane</keyword>
<proteinExistence type="predicted"/>
<organism evidence="2 3">
    <name type="scientific">Leersia perrieri</name>
    <dbReference type="NCBI Taxonomy" id="77586"/>
    <lineage>
        <taxon>Eukaryota</taxon>
        <taxon>Viridiplantae</taxon>
        <taxon>Streptophyta</taxon>
        <taxon>Embryophyta</taxon>
        <taxon>Tracheophyta</taxon>
        <taxon>Spermatophyta</taxon>
        <taxon>Magnoliopsida</taxon>
        <taxon>Liliopsida</taxon>
        <taxon>Poales</taxon>
        <taxon>Poaceae</taxon>
        <taxon>BOP clade</taxon>
        <taxon>Oryzoideae</taxon>
        <taxon>Oryzeae</taxon>
        <taxon>Oryzinae</taxon>
        <taxon>Leersia</taxon>
    </lineage>
</organism>
<evidence type="ECO:0000256" key="1">
    <source>
        <dbReference type="SAM" id="Phobius"/>
    </source>
</evidence>
<dbReference type="EnsemblPlants" id="LPERR07G05400.1">
    <property type="protein sequence ID" value="LPERR07G05400.1"/>
    <property type="gene ID" value="LPERR07G05400"/>
</dbReference>
<reference evidence="3" key="2">
    <citation type="submission" date="2013-12" db="EMBL/GenBank/DDBJ databases">
        <authorList>
            <person name="Yu Y."/>
            <person name="Lee S."/>
            <person name="de Baynast K."/>
            <person name="Wissotski M."/>
            <person name="Liu L."/>
            <person name="Talag J."/>
            <person name="Goicoechea J."/>
            <person name="Angelova A."/>
            <person name="Jetty R."/>
            <person name="Kudrna D."/>
            <person name="Golser W."/>
            <person name="Rivera L."/>
            <person name="Zhang J."/>
            <person name="Wing R."/>
        </authorList>
    </citation>
    <scope>NUCLEOTIDE SEQUENCE</scope>
</reference>
<dbReference type="eggNOG" id="ENOG502SFJU">
    <property type="taxonomic scope" value="Eukaryota"/>
</dbReference>
<evidence type="ECO:0000313" key="3">
    <source>
        <dbReference type="Proteomes" id="UP000032180"/>
    </source>
</evidence>
<dbReference type="Proteomes" id="UP000032180">
    <property type="component" value="Chromosome 7"/>
</dbReference>
<sequence>MSRLASLVRRVSATTLAILFGGLILVSLLVEIDAKLPSPGSVLGVGGRRMIINGGVSHMTLEDFKADDPFGSMKRRVPNGPDPIHNSKAHCKFAIEEQFVP</sequence>
<keyword evidence="1" id="KW-0812">Transmembrane</keyword>
<dbReference type="Gramene" id="LPERR07G05400.1">
    <property type="protein sequence ID" value="LPERR07G05400.1"/>
    <property type="gene ID" value="LPERR07G05400"/>
</dbReference>
<accession>A0A0D9WWI2</accession>
<keyword evidence="1" id="KW-1133">Transmembrane helix</keyword>
<keyword evidence="3" id="KW-1185">Reference proteome</keyword>
<protein>
    <submittedName>
        <fullName evidence="2">Uncharacterized protein</fullName>
    </submittedName>
</protein>
<reference evidence="2" key="3">
    <citation type="submission" date="2015-04" db="UniProtKB">
        <authorList>
            <consortium name="EnsemblPlants"/>
        </authorList>
    </citation>
    <scope>IDENTIFICATION</scope>
</reference>